<dbReference type="HAMAP" id="MF_00130">
    <property type="entry name" value="RecU"/>
    <property type="match status" value="1"/>
</dbReference>
<keyword evidence="8 13" id="KW-0460">Magnesium</keyword>
<keyword evidence="17" id="KW-1185">Reference proteome</keyword>
<proteinExistence type="inferred from homology"/>
<dbReference type="InterPro" id="IPR011856">
    <property type="entry name" value="tRNA_endonuc-like_dom_sf"/>
</dbReference>
<keyword evidence="10 13" id="KW-0234">DNA repair</keyword>
<evidence type="ECO:0000313" key="17">
    <source>
        <dbReference type="Proteomes" id="UP000319578"/>
    </source>
</evidence>
<dbReference type="GO" id="GO:0008821">
    <property type="term" value="F:crossover junction DNA endonuclease activity"/>
    <property type="evidence" value="ECO:0007669"/>
    <property type="project" value="UniProtKB-EC"/>
</dbReference>
<evidence type="ECO:0000256" key="4">
    <source>
        <dbReference type="ARBA" id="ARBA00022723"/>
    </source>
</evidence>
<evidence type="ECO:0000256" key="11">
    <source>
        <dbReference type="ARBA" id="ARBA00023447"/>
    </source>
</evidence>
<dbReference type="Pfam" id="PF03838">
    <property type="entry name" value="RecU"/>
    <property type="match status" value="1"/>
</dbReference>
<evidence type="ECO:0000256" key="3">
    <source>
        <dbReference type="ARBA" id="ARBA00022722"/>
    </source>
</evidence>
<evidence type="ECO:0000313" key="16">
    <source>
        <dbReference type="Proteomes" id="UP000036834"/>
    </source>
</evidence>
<dbReference type="GO" id="GO:0006281">
    <property type="term" value="P:DNA repair"/>
    <property type="evidence" value="ECO:0007669"/>
    <property type="project" value="UniProtKB-UniRule"/>
</dbReference>
<evidence type="ECO:0000256" key="12">
    <source>
        <dbReference type="ARBA" id="ARBA00029523"/>
    </source>
</evidence>
<comment type="function">
    <text evidence="13">Endonuclease that resolves Holliday junction intermediates in genetic recombination. Cleaves mobile four-strand junctions by introducing symmetrical nicks in paired strands. Promotes annealing of linear ssDNA with homologous dsDNA. Required for DNA repair, homologous recombination and chromosome segregation.</text>
</comment>
<dbReference type="GO" id="GO:0003676">
    <property type="term" value="F:nucleic acid binding"/>
    <property type="evidence" value="ECO:0007669"/>
    <property type="project" value="InterPro"/>
</dbReference>
<dbReference type="Gene3D" id="3.40.1350.10">
    <property type="match status" value="1"/>
</dbReference>
<evidence type="ECO:0000256" key="8">
    <source>
        <dbReference type="ARBA" id="ARBA00022842"/>
    </source>
</evidence>
<keyword evidence="6 13" id="KW-0227">DNA damage</keyword>
<dbReference type="GO" id="GO:0000287">
    <property type="term" value="F:magnesium ion binding"/>
    <property type="evidence" value="ECO:0007669"/>
    <property type="project" value="UniProtKB-UniRule"/>
</dbReference>
<keyword evidence="3 13" id="KW-0540">Nuclease</keyword>
<feature type="binding site" evidence="13">
    <location>
        <position position="75"/>
    </location>
    <ligand>
        <name>Mg(2+)</name>
        <dbReference type="ChEBI" id="CHEBI:18420"/>
    </ligand>
</feature>
<dbReference type="PIRSF" id="PIRSF037785">
    <property type="entry name" value="RecU"/>
    <property type="match status" value="1"/>
</dbReference>
<dbReference type="EMBL" id="BJON01000020">
    <property type="protein sequence ID" value="GED71210.1"/>
    <property type="molecule type" value="Genomic_DNA"/>
</dbReference>
<accession>A0A0K9YLH7</accession>
<dbReference type="GO" id="GO:0006310">
    <property type="term" value="P:DNA recombination"/>
    <property type="evidence" value="ECO:0007669"/>
    <property type="project" value="UniProtKB-UniRule"/>
</dbReference>
<keyword evidence="5 13" id="KW-0255">Endonuclease</keyword>
<dbReference type="AlphaFoldDB" id="A0A0K9YLH7"/>
<feature type="binding site" evidence="13">
    <location>
        <position position="60"/>
    </location>
    <ligand>
        <name>Mg(2+)</name>
        <dbReference type="ChEBI" id="CHEBI:18420"/>
    </ligand>
</feature>
<keyword evidence="9 13" id="KW-0233">DNA recombination</keyword>
<dbReference type="Proteomes" id="UP000319578">
    <property type="component" value="Unassembled WGS sequence"/>
</dbReference>
<keyword evidence="4 13" id="KW-0479">Metal-binding</keyword>
<dbReference type="PATRIC" id="fig|54915.3.peg.4574"/>
<evidence type="ECO:0000256" key="6">
    <source>
        <dbReference type="ARBA" id="ARBA00022763"/>
    </source>
</evidence>
<dbReference type="InterPro" id="IPR011335">
    <property type="entry name" value="Restrct_endonuc-II-like"/>
</dbReference>
<gene>
    <name evidence="13 14" type="primary">recU</name>
    <name evidence="15" type="ORF">ADS79_26975</name>
    <name evidence="14" type="ORF">BRE01_49120</name>
</gene>
<evidence type="ECO:0000313" key="15">
    <source>
        <dbReference type="EMBL" id="KNB69512.1"/>
    </source>
</evidence>
<evidence type="ECO:0000256" key="10">
    <source>
        <dbReference type="ARBA" id="ARBA00023204"/>
    </source>
</evidence>
<reference evidence="16" key="1">
    <citation type="submission" date="2015-07" db="EMBL/GenBank/DDBJ databases">
        <title>Genome sequencing project for genomic taxonomy and phylogenomics of Bacillus-like bacteria.</title>
        <authorList>
            <person name="Liu B."/>
            <person name="Wang J."/>
            <person name="Zhu Y."/>
            <person name="Liu G."/>
            <person name="Chen Q."/>
            <person name="Chen Z."/>
            <person name="Lan J."/>
            <person name="Che J."/>
            <person name="Ge C."/>
            <person name="Shi H."/>
            <person name="Pan Z."/>
            <person name="Liu X."/>
        </authorList>
    </citation>
    <scope>NUCLEOTIDE SEQUENCE [LARGE SCALE GENOMIC DNA]</scope>
    <source>
        <strain evidence="16">DSM 9887</strain>
    </source>
</reference>
<dbReference type="GO" id="GO:0005737">
    <property type="term" value="C:cytoplasm"/>
    <property type="evidence" value="ECO:0007669"/>
    <property type="project" value="UniProtKB-SubCell"/>
</dbReference>
<dbReference type="STRING" id="54915.ADS79_26975"/>
<evidence type="ECO:0000313" key="14">
    <source>
        <dbReference type="EMBL" id="GED71210.1"/>
    </source>
</evidence>
<dbReference type="OrthoDB" id="9783592at2"/>
<dbReference type="EC" id="3.1.21.10" evidence="13"/>
<dbReference type="CDD" id="cd22354">
    <property type="entry name" value="RecU-like"/>
    <property type="match status" value="1"/>
</dbReference>
<comment type="caution">
    <text evidence="15">The sequence shown here is derived from an EMBL/GenBank/DDBJ whole genome shotgun (WGS) entry which is preliminary data.</text>
</comment>
<evidence type="ECO:0000256" key="13">
    <source>
        <dbReference type="HAMAP-Rule" id="MF_00130"/>
    </source>
</evidence>
<comment type="similarity">
    <text evidence="11 13">Belongs to the RecU family.</text>
</comment>
<evidence type="ECO:0000256" key="7">
    <source>
        <dbReference type="ARBA" id="ARBA00022801"/>
    </source>
</evidence>
<protein>
    <recommendedName>
        <fullName evidence="12 13">Holliday junction resolvase RecU</fullName>
        <ecNumber evidence="13">3.1.21.10</ecNumber>
    </recommendedName>
    <alternativeName>
        <fullName evidence="13">Recombination protein U homolog</fullName>
    </alternativeName>
</protein>
<organism evidence="15 16">
    <name type="scientific">Brevibacillus reuszeri</name>
    <dbReference type="NCBI Taxonomy" id="54915"/>
    <lineage>
        <taxon>Bacteria</taxon>
        <taxon>Bacillati</taxon>
        <taxon>Bacillota</taxon>
        <taxon>Bacilli</taxon>
        <taxon>Bacillales</taxon>
        <taxon>Paenibacillaceae</taxon>
        <taxon>Brevibacillus</taxon>
    </lineage>
</organism>
<dbReference type="GO" id="GO:0007059">
    <property type="term" value="P:chromosome segregation"/>
    <property type="evidence" value="ECO:0007669"/>
    <property type="project" value="UniProtKB-UniRule"/>
</dbReference>
<dbReference type="InterPro" id="IPR004612">
    <property type="entry name" value="Resolv_RecU"/>
</dbReference>
<dbReference type="Proteomes" id="UP000036834">
    <property type="component" value="Unassembled WGS sequence"/>
</dbReference>
<evidence type="ECO:0000256" key="1">
    <source>
        <dbReference type="ARBA" id="ARBA00004496"/>
    </source>
</evidence>
<dbReference type="EMBL" id="LGIQ01000011">
    <property type="protein sequence ID" value="KNB69512.1"/>
    <property type="molecule type" value="Genomic_DNA"/>
</dbReference>
<comment type="catalytic activity">
    <reaction evidence="13">
        <text>Endonucleolytic cleavage at a junction such as a reciprocal single-stranded crossover between two homologous DNA duplexes (Holliday junction).</text>
        <dbReference type="EC" id="3.1.21.10"/>
    </reaction>
</comment>
<evidence type="ECO:0000256" key="5">
    <source>
        <dbReference type="ARBA" id="ARBA00022759"/>
    </source>
</evidence>
<reference evidence="15" key="2">
    <citation type="submission" date="2015-07" db="EMBL/GenBank/DDBJ databases">
        <title>MeaNS - Measles Nucleotide Surveillance Program.</title>
        <authorList>
            <person name="Tran T."/>
            <person name="Druce J."/>
        </authorList>
    </citation>
    <scope>NUCLEOTIDE SEQUENCE</scope>
    <source>
        <strain evidence="15">DSM 9887</strain>
    </source>
</reference>
<comment type="subcellular location">
    <subcellularLocation>
        <location evidence="1 13">Cytoplasm</location>
    </subcellularLocation>
</comment>
<keyword evidence="7 13" id="KW-0378">Hydrolase</keyword>
<comment type="cofactor">
    <cofactor evidence="13">
        <name>Mg(2+)</name>
        <dbReference type="ChEBI" id="CHEBI:18420"/>
    </cofactor>
    <text evidence="13">Binds 1 Mg(2+) ion per subunit.</text>
</comment>
<feature type="binding site" evidence="13">
    <location>
        <position position="62"/>
    </location>
    <ligand>
        <name>Mg(2+)</name>
        <dbReference type="ChEBI" id="CHEBI:18420"/>
    </ligand>
</feature>
<sequence>MQLKTSQANRGKGFEDLLNYANEQYERASVALIHKRPTPIKATKTKGSRILSGYFEEKSTVDYDGVYRGRAVYFEAKSTRDRTRFDLDNISKHQIEHLEKTEKMGAVCFLLIEFSALKATYFVSLSFIRMAMLHAQNGGRKSIPIEDFDVYGCLVTQTKRAVLDYLVHVDKLIGIDAA</sequence>
<dbReference type="RefSeq" id="WP_049741535.1">
    <property type="nucleotide sequence ID" value="NZ_BJON01000020.1"/>
</dbReference>
<keyword evidence="2 13" id="KW-0963">Cytoplasm</keyword>
<feature type="site" description="Transition state stabilizer" evidence="13">
    <location>
        <position position="77"/>
    </location>
</feature>
<dbReference type="SUPFAM" id="SSF52980">
    <property type="entry name" value="Restriction endonuclease-like"/>
    <property type="match status" value="1"/>
</dbReference>
<name>A0A0K9YLH7_9BACL</name>
<reference evidence="14 17" key="3">
    <citation type="submission" date="2019-06" db="EMBL/GenBank/DDBJ databases">
        <title>Whole genome shotgun sequence of Brevibacillus reuszeri NBRC 15719.</title>
        <authorList>
            <person name="Hosoyama A."/>
            <person name="Uohara A."/>
            <person name="Ohji S."/>
            <person name="Ichikawa N."/>
        </authorList>
    </citation>
    <scope>NUCLEOTIDE SEQUENCE [LARGE SCALE GENOMIC DNA]</scope>
    <source>
        <strain evidence="14 17">NBRC 15719</strain>
    </source>
</reference>
<feature type="binding site" evidence="13">
    <location>
        <position position="94"/>
    </location>
    <ligand>
        <name>Mg(2+)</name>
        <dbReference type="ChEBI" id="CHEBI:18420"/>
    </ligand>
</feature>
<evidence type="ECO:0000256" key="2">
    <source>
        <dbReference type="ARBA" id="ARBA00022490"/>
    </source>
</evidence>
<evidence type="ECO:0000256" key="9">
    <source>
        <dbReference type="ARBA" id="ARBA00023172"/>
    </source>
</evidence>